<dbReference type="PANTHER" id="PTHR33175:SF3">
    <property type="entry name" value="DNA-BINDING PROTEIN HU-BETA"/>
    <property type="match status" value="1"/>
</dbReference>
<dbReference type="GO" id="GO:0005829">
    <property type="term" value="C:cytosol"/>
    <property type="evidence" value="ECO:0007669"/>
    <property type="project" value="TreeGrafter"/>
</dbReference>
<evidence type="ECO:0000256" key="2">
    <source>
        <dbReference type="ARBA" id="ARBA00023125"/>
    </source>
</evidence>
<reference evidence="4" key="1">
    <citation type="submission" date="2016-10" db="EMBL/GenBank/DDBJ databases">
        <title>Draft Genome Sequence of Nocardioides luteus Strain BAFB, an Alkane-Degrading Bacterium Isolated from JP-7 Polluted Soil.</title>
        <authorList>
            <person name="Brown L."/>
            <person name="Ruiz O.N."/>
            <person name="Gunasekera T."/>
        </authorList>
    </citation>
    <scope>NUCLEOTIDE SEQUENCE [LARGE SCALE GENOMIC DNA]</scope>
    <source>
        <strain evidence="4">BAFB</strain>
    </source>
</reference>
<keyword evidence="1" id="KW-0226">DNA condensation</keyword>
<dbReference type="SMART" id="SM00411">
    <property type="entry name" value="BHL"/>
    <property type="match status" value="1"/>
</dbReference>
<sequence length="92" mass="9476">MNRTDLVSEIAKQAEITQTQASAALGAAIEAISAAVADGDKVTLPGFGTFESRERSARTGRNPQTGAEIKIPASKGPAFKAGSAFKERVAKG</sequence>
<dbReference type="GO" id="GO:0030261">
    <property type="term" value="P:chromosome condensation"/>
    <property type="evidence" value="ECO:0007669"/>
    <property type="project" value="UniProtKB-KW"/>
</dbReference>
<accession>A0A1J4NBC9</accession>
<protein>
    <recommendedName>
        <fullName evidence="6">DNA-binding protein HU</fullName>
    </recommendedName>
</protein>
<dbReference type="InterPro" id="IPR010992">
    <property type="entry name" value="IHF-like_DNA-bd_dom_sf"/>
</dbReference>
<gene>
    <name evidence="4" type="ORF">UG56_000645</name>
</gene>
<proteinExistence type="inferred from homology"/>
<dbReference type="GO" id="GO:0030527">
    <property type="term" value="F:structural constituent of chromatin"/>
    <property type="evidence" value="ECO:0007669"/>
    <property type="project" value="InterPro"/>
</dbReference>
<dbReference type="InterPro" id="IPR000119">
    <property type="entry name" value="Hist_DNA-bd"/>
</dbReference>
<dbReference type="PANTHER" id="PTHR33175">
    <property type="entry name" value="DNA-BINDING PROTEIN HU"/>
    <property type="match status" value="1"/>
</dbReference>
<keyword evidence="5" id="KW-1185">Reference proteome</keyword>
<evidence type="ECO:0000256" key="3">
    <source>
        <dbReference type="RuleBase" id="RU003939"/>
    </source>
</evidence>
<dbReference type="STRING" id="1844.UG56_000645"/>
<dbReference type="Pfam" id="PF00216">
    <property type="entry name" value="Bac_DNA_binding"/>
    <property type="match status" value="1"/>
</dbReference>
<dbReference type="PROSITE" id="PS00045">
    <property type="entry name" value="HISTONE_LIKE"/>
    <property type="match status" value="1"/>
</dbReference>
<dbReference type="EMBL" id="JZDQ02000001">
    <property type="protein sequence ID" value="OIJ28773.1"/>
    <property type="molecule type" value="Genomic_DNA"/>
</dbReference>
<dbReference type="CDD" id="cd13831">
    <property type="entry name" value="HU"/>
    <property type="match status" value="1"/>
</dbReference>
<dbReference type="InterPro" id="IPR020816">
    <property type="entry name" value="Histone-like_DNA-bd_CS"/>
</dbReference>
<dbReference type="Proteomes" id="UP000033772">
    <property type="component" value="Unassembled WGS sequence"/>
</dbReference>
<name>A0A1J4NBC9_9ACTN</name>
<evidence type="ECO:0008006" key="6">
    <source>
        <dbReference type="Google" id="ProtNLM"/>
    </source>
</evidence>
<dbReference type="SUPFAM" id="SSF47729">
    <property type="entry name" value="IHF-like DNA-binding proteins"/>
    <property type="match status" value="1"/>
</dbReference>
<evidence type="ECO:0000313" key="4">
    <source>
        <dbReference type="EMBL" id="OIJ28773.1"/>
    </source>
</evidence>
<dbReference type="Gene3D" id="4.10.520.10">
    <property type="entry name" value="IHF-like DNA-binding proteins"/>
    <property type="match status" value="1"/>
</dbReference>
<evidence type="ECO:0000256" key="1">
    <source>
        <dbReference type="ARBA" id="ARBA00023067"/>
    </source>
</evidence>
<dbReference type="PRINTS" id="PR01727">
    <property type="entry name" value="DNABINDINGHU"/>
</dbReference>
<comment type="similarity">
    <text evidence="3">Belongs to the bacterial histone-like protein family.</text>
</comment>
<dbReference type="AlphaFoldDB" id="A0A1J4NBC9"/>
<evidence type="ECO:0000313" key="5">
    <source>
        <dbReference type="Proteomes" id="UP000033772"/>
    </source>
</evidence>
<keyword evidence="2" id="KW-0238">DNA-binding</keyword>
<dbReference type="OrthoDB" id="9799835at2"/>
<comment type="caution">
    <text evidence="4">The sequence shown here is derived from an EMBL/GenBank/DDBJ whole genome shotgun (WGS) entry which is preliminary data.</text>
</comment>
<dbReference type="GO" id="GO:0003677">
    <property type="term" value="F:DNA binding"/>
    <property type="evidence" value="ECO:0007669"/>
    <property type="project" value="UniProtKB-KW"/>
</dbReference>
<organism evidence="4 5">
    <name type="scientific">Nocardioides luteus</name>
    <dbReference type="NCBI Taxonomy" id="1844"/>
    <lineage>
        <taxon>Bacteria</taxon>
        <taxon>Bacillati</taxon>
        <taxon>Actinomycetota</taxon>
        <taxon>Actinomycetes</taxon>
        <taxon>Propionibacteriales</taxon>
        <taxon>Nocardioidaceae</taxon>
        <taxon>Nocardioides</taxon>
    </lineage>
</organism>